<dbReference type="PANTHER" id="PTHR13002">
    <property type="entry name" value="C3ORF1 PROTEIN-RELATED"/>
    <property type="match status" value="1"/>
</dbReference>
<reference evidence="9 10" key="1">
    <citation type="submission" date="2023-03" db="EMBL/GenBank/DDBJ databases">
        <title>Genome insight into feeding habits of ladybird beetles.</title>
        <authorList>
            <person name="Li H.-S."/>
            <person name="Huang Y.-H."/>
            <person name="Pang H."/>
        </authorList>
    </citation>
    <scope>NUCLEOTIDE SEQUENCE [LARGE SCALE GENOMIC DNA]</scope>
    <source>
        <strain evidence="9">SYSU_2023b</strain>
        <tissue evidence="9">Whole body</tissue>
    </source>
</reference>
<organism evidence="9 10">
    <name type="scientific">Henosepilachna vigintioctopunctata</name>
    <dbReference type="NCBI Taxonomy" id="420089"/>
    <lineage>
        <taxon>Eukaryota</taxon>
        <taxon>Metazoa</taxon>
        <taxon>Ecdysozoa</taxon>
        <taxon>Arthropoda</taxon>
        <taxon>Hexapoda</taxon>
        <taxon>Insecta</taxon>
        <taxon>Pterygota</taxon>
        <taxon>Neoptera</taxon>
        <taxon>Endopterygota</taxon>
        <taxon>Coleoptera</taxon>
        <taxon>Polyphaga</taxon>
        <taxon>Cucujiformia</taxon>
        <taxon>Coccinelloidea</taxon>
        <taxon>Coccinellidae</taxon>
        <taxon>Epilachninae</taxon>
        <taxon>Epilachnini</taxon>
        <taxon>Henosepilachna</taxon>
    </lineage>
</organism>
<gene>
    <name evidence="9" type="ORF">WA026_017269</name>
</gene>
<comment type="caution">
    <text evidence="9">The sequence shown here is derived from an EMBL/GenBank/DDBJ whole genome shotgun (WGS) entry which is preliminary data.</text>
</comment>
<comment type="similarity">
    <text evidence="2">Belongs to the Tim17/Tim22/Tim23 family.</text>
</comment>
<feature type="transmembrane region" description="Helical" evidence="8">
    <location>
        <begin position="177"/>
        <end position="199"/>
    </location>
</feature>
<dbReference type="AlphaFoldDB" id="A0AAW1UML8"/>
<dbReference type="GO" id="GO:0016020">
    <property type="term" value="C:membrane"/>
    <property type="evidence" value="ECO:0007669"/>
    <property type="project" value="UniProtKB-SubCell"/>
</dbReference>
<protein>
    <recommendedName>
        <fullName evidence="6">Complex I assembly factor TIMMDC1, mitochondrial</fullName>
    </recommendedName>
    <alternativeName>
        <fullName evidence="7">Translocase of inner mitochondrial membrane domain-containing protein 1</fullName>
    </alternativeName>
</protein>
<evidence type="ECO:0000256" key="1">
    <source>
        <dbReference type="ARBA" id="ARBA00004141"/>
    </source>
</evidence>
<proteinExistence type="inferred from homology"/>
<dbReference type="GO" id="GO:0032981">
    <property type="term" value="P:mitochondrial respiratory chain complex I assembly"/>
    <property type="evidence" value="ECO:0007669"/>
    <property type="project" value="InterPro"/>
</dbReference>
<dbReference type="GO" id="GO:0005739">
    <property type="term" value="C:mitochondrion"/>
    <property type="evidence" value="ECO:0007669"/>
    <property type="project" value="TreeGrafter"/>
</dbReference>
<dbReference type="EMBL" id="JARQZJ010000070">
    <property type="protein sequence ID" value="KAK9881748.1"/>
    <property type="molecule type" value="Genomic_DNA"/>
</dbReference>
<evidence type="ECO:0000256" key="2">
    <source>
        <dbReference type="ARBA" id="ARBA00008444"/>
    </source>
</evidence>
<feature type="transmembrane region" description="Helical" evidence="8">
    <location>
        <begin position="127"/>
        <end position="147"/>
    </location>
</feature>
<name>A0AAW1UML8_9CUCU</name>
<evidence type="ECO:0000256" key="8">
    <source>
        <dbReference type="SAM" id="Phobius"/>
    </source>
</evidence>
<feature type="transmembrane region" description="Helical" evidence="8">
    <location>
        <begin position="69"/>
        <end position="86"/>
    </location>
</feature>
<evidence type="ECO:0000313" key="9">
    <source>
        <dbReference type="EMBL" id="KAK9881748.1"/>
    </source>
</evidence>
<evidence type="ECO:0000256" key="7">
    <source>
        <dbReference type="ARBA" id="ARBA00041344"/>
    </source>
</evidence>
<sequence>MLRYLKLIKHKGIIIGCTIPVVSTNSNETKVATEIQKNETSGGWNRLKKMIEIDEFGDISREMKTISQTAMLSSFIGFLFGSFMSTRTTYSDFMRNHTATSFTSHFEAKKKLQDAMTKSVGRGGWKWCWRLCLFSTTYVGLSTMISVYRGKNGILEFILAGTATGALYKWQMGPKGWIVGAVVGSFLGLTSGAVTYGILELTGQTMDEVRIHQQSFGDYRSDMWRKGIKEYREREDHHLRSHNQKVLNENPVEQ</sequence>
<accession>A0AAW1UML8</accession>
<evidence type="ECO:0000256" key="3">
    <source>
        <dbReference type="ARBA" id="ARBA00022692"/>
    </source>
</evidence>
<dbReference type="Proteomes" id="UP001431783">
    <property type="component" value="Unassembled WGS sequence"/>
</dbReference>
<keyword evidence="4 8" id="KW-1133">Transmembrane helix</keyword>
<keyword evidence="3 8" id="KW-0812">Transmembrane</keyword>
<evidence type="ECO:0000313" key="10">
    <source>
        <dbReference type="Proteomes" id="UP001431783"/>
    </source>
</evidence>
<keyword evidence="5 8" id="KW-0472">Membrane</keyword>
<keyword evidence="10" id="KW-1185">Reference proteome</keyword>
<evidence type="ECO:0000256" key="6">
    <source>
        <dbReference type="ARBA" id="ARBA00040778"/>
    </source>
</evidence>
<dbReference type="Pfam" id="PF02466">
    <property type="entry name" value="Tim17"/>
    <property type="match status" value="1"/>
</dbReference>
<comment type="subcellular location">
    <subcellularLocation>
        <location evidence="1">Membrane</location>
        <topology evidence="1">Multi-pass membrane protein</topology>
    </subcellularLocation>
</comment>
<evidence type="ECO:0000256" key="4">
    <source>
        <dbReference type="ARBA" id="ARBA00022989"/>
    </source>
</evidence>
<evidence type="ECO:0000256" key="5">
    <source>
        <dbReference type="ARBA" id="ARBA00023136"/>
    </source>
</evidence>
<dbReference type="InterPro" id="IPR055299">
    <property type="entry name" value="TIMMDC1"/>
</dbReference>
<dbReference type="PANTHER" id="PTHR13002:SF1">
    <property type="entry name" value="COMPLEX I ASSEMBLY FACTOR TIMMDC1, MITOCHONDRIAL"/>
    <property type="match status" value="1"/>
</dbReference>